<protein>
    <submittedName>
        <fullName evidence="2">Uncharacterized protein</fullName>
    </submittedName>
</protein>
<dbReference type="InterPro" id="IPR025204">
    <property type="entry name" value="CENP-L"/>
</dbReference>
<proteinExistence type="predicted"/>
<reference evidence="2 3" key="1">
    <citation type="submission" date="2018-08" db="EMBL/GenBank/DDBJ databases">
        <title>Draft genome of the lignicolous fungus Coniochaeta pulveracea.</title>
        <authorList>
            <person name="Borstlap C.J."/>
            <person name="De Witt R.N."/>
            <person name="Botha A."/>
            <person name="Volschenk H."/>
        </authorList>
    </citation>
    <scope>NUCLEOTIDE SEQUENCE [LARGE SCALE GENOMIC DNA]</scope>
    <source>
        <strain evidence="2 3">CAB683</strain>
    </source>
</reference>
<comment type="caution">
    <text evidence="2">The sequence shown here is derived from an EMBL/GenBank/DDBJ whole genome shotgun (WGS) entry which is preliminary data.</text>
</comment>
<feature type="compositionally biased region" description="Polar residues" evidence="1">
    <location>
        <begin position="11"/>
        <end position="26"/>
    </location>
</feature>
<evidence type="ECO:0000256" key="1">
    <source>
        <dbReference type="SAM" id="MobiDB-lite"/>
    </source>
</evidence>
<evidence type="ECO:0000313" key="2">
    <source>
        <dbReference type="EMBL" id="RKU42384.1"/>
    </source>
</evidence>
<sequence>MPPRGRRKRASGSSHPRQSLASSLAQTEVSGLSLESNAELPPFFNTTFSTHRVSPLYIGPQPLNRGRLQALSKTLRDLLVGDVVRGVEVGLEGEDGIMSRAGALEAIDMGWETVGAILGLDPQSVDYQTDEITTRRLKAASTREALHISLRYESALCTALLLPRLDDSGDEDAGLEEGDLLFPAKSDHFRALPLLLLRMPTPLNQLRLGTKTLVFNLERWIRVADRVNSTSASSKDVVLTLGFSVPVITDGVQTGDTVDLGLKSIDVIIPAVDLQDFRDAGLQPLKRKGTWEASRSKRRRTDGHLLEEGWEWREKDQGKPASQPFIEALGAYSDEHLALNLFDPRVRVTKVACGGFVMSEARLKLFPPPGDDGERVATTEHMRAVVDCLGDLLDKAVVRL</sequence>
<dbReference type="Proteomes" id="UP000275385">
    <property type="component" value="Unassembled WGS sequence"/>
</dbReference>
<feature type="region of interest" description="Disordered" evidence="1">
    <location>
        <begin position="1"/>
        <end position="26"/>
    </location>
</feature>
<accession>A0A420Y3D3</accession>
<keyword evidence="3" id="KW-1185">Reference proteome</keyword>
<dbReference type="EMBL" id="QVQW01000057">
    <property type="protein sequence ID" value="RKU42384.1"/>
    <property type="molecule type" value="Genomic_DNA"/>
</dbReference>
<organism evidence="2 3">
    <name type="scientific">Coniochaeta pulveracea</name>
    <dbReference type="NCBI Taxonomy" id="177199"/>
    <lineage>
        <taxon>Eukaryota</taxon>
        <taxon>Fungi</taxon>
        <taxon>Dikarya</taxon>
        <taxon>Ascomycota</taxon>
        <taxon>Pezizomycotina</taxon>
        <taxon>Sordariomycetes</taxon>
        <taxon>Sordariomycetidae</taxon>
        <taxon>Coniochaetales</taxon>
        <taxon>Coniochaetaceae</taxon>
        <taxon>Coniochaeta</taxon>
    </lineage>
</organism>
<dbReference type="Pfam" id="PF13092">
    <property type="entry name" value="CENP-L"/>
    <property type="match status" value="1"/>
</dbReference>
<dbReference type="OrthoDB" id="8864979at2759"/>
<feature type="compositionally biased region" description="Basic residues" evidence="1">
    <location>
        <begin position="1"/>
        <end position="10"/>
    </location>
</feature>
<dbReference type="AlphaFoldDB" id="A0A420Y3D3"/>
<name>A0A420Y3D3_9PEZI</name>
<gene>
    <name evidence="2" type="ORF">DL546_003433</name>
</gene>
<evidence type="ECO:0000313" key="3">
    <source>
        <dbReference type="Proteomes" id="UP000275385"/>
    </source>
</evidence>